<dbReference type="Pfam" id="PF00254">
    <property type="entry name" value="FKBP_C"/>
    <property type="match status" value="1"/>
</dbReference>
<accession>A0A428KLG8</accession>
<dbReference type="EMBL" id="RWIT01000009">
    <property type="protein sequence ID" value="RSK47306.1"/>
    <property type="molecule type" value="Genomic_DNA"/>
</dbReference>
<dbReference type="PROSITE" id="PS50059">
    <property type="entry name" value="FKBP_PPIASE"/>
    <property type="match status" value="1"/>
</dbReference>
<dbReference type="SUPFAM" id="SSF54534">
    <property type="entry name" value="FKBP-like"/>
    <property type="match status" value="1"/>
</dbReference>
<dbReference type="EC" id="5.2.1.8" evidence="5"/>
<comment type="catalytic activity">
    <reaction evidence="1 4 5">
        <text>[protein]-peptidylproline (omega=180) = [protein]-peptidylproline (omega=0)</text>
        <dbReference type="Rhea" id="RHEA:16237"/>
        <dbReference type="Rhea" id="RHEA-COMP:10747"/>
        <dbReference type="Rhea" id="RHEA-COMP:10748"/>
        <dbReference type="ChEBI" id="CHEBI:83833"/>
        <dbReference type="ChEBI" id="CHEBI:83834"/>
        <dbReference type="EC" id="5.2.1.8"/>
    </reaction>
</comment>
<evidence type="ECO:0000256" key="3">
    <source>
        <dbReference type="ARBA" id="ARBA00023235"/>
    </source>
</evidence>
<feature type="chain" id="PRO_5019083627" description="Peptidyl-prolyl cis-trans isomerase" evidence="6">
    <location>
        <begin position="34"/>
        <end position="175"/>
    </location>
</feature>
<evidence type="ECO:0000313" key="9">
    <source>
        <dbReference type="Proteomes" id="UP000273500"/>
    </source>
</evidence>
<evidence type="ECO:0000256" key="1">
    <source>
        <dbReference type="ARBA" id="ARBA00000971"/>
    </source>
</evidence>
<dbReference type="Gene3D" id="3.10.50.40">
    <property type="match status" value="1"/>
</dbReference>
<dbReference type="InterPro" id="IPR001179">
    <property type="entry name" value="PPIase_FKBP_dom"/>
</dbReference>
<evidence type="ECO:0000256" key="6">
    <source>
        <dbReference type="SAM" id="SignalP"/>
    </source>
</evidence>
<keyword evidence="3 4" id="KW-0413">Isomerase</keyword>
<keyword evidence="2 4" id="KW-0697">Rotamase</keyword>
<evidence type="ECO:0000256" key="4">
    <source>
        <dbReference type="PROSITE-ProRule" id="PRU00277"/>
    </source>
</evidence>
<keyword evidence="6" id="KW-0732">Signal</keyword>
<organism evidence="8 9">
    <name type="scientific">Hymenobacter rigui</name>
    <dbReference type="NCBI Taxonomy" id="334424"/>
    <lineage>
        <taxon>Bacteria</taxon>
        <taxon>Pseudomonadati</taxon>
        <taxon>Bacteroidota</taxon>
        <taxon>Cytophagia</taxon>
        <taxon>Cytophagales</taxon>
        <taxon>Hymenobacteraceae</taxon>
        <taxon>Hymenobacter</taxon>
    </lineage>
</organism>
<name>A0A428KLG8_9BACT</name>
<dbReference type="GO" id="GO:0003755">
    <property type="term" value="F:peptidyl-prolyl cis-trans isomerase activity"/>
    <property type="evidence" value="ECO:0007669"/>
    <property type="project" value="UniProtKB-UniRule"/>
</dbReference>
<dbReference type="PANTHER" id="PTHR10516">
    <property type="entry name" value="PEPTIDYL-PROLYL CIS-TRANS ISOMERASE"/>
    <property type="match status" value="1"/>
</dbReference>
<gene>
    <name evidence="8" type="ORF">EI291_15420</name>
</gene>
<dbReference type="InterPro" id="IPR046357">
    <property type="entry name" value="PPIase_dom_sf"/>
</dbReference>
<comment type="caution">
    <text evidence="8">The sequence shown here is derived from an EMBL/GenBank/DDBJ whole genome shotgun (WGS) entry which is preliminary data.</text>
</comment>
<dbReference type="PANTHER" id="PTHR10516:SF443">
    <property type="entry name" value="FK506-BINDING PROTEIN 59-RELATED"/>
    <property type="match status" value="1"/>
</dbReference>
<reference evidence="8 9" key="1">
    <citation type="submission" date="2018-12" db="EMBL/GenBank/DDBJ databases">
        <authorList>
            <person name="Feng G."/>
            <person name="Zhu H."/>
        </authorList>
    </citation>
    <scope>NUCLEOTIDE SEQUENCE [LARGE SCALE GENOMIC DNA]</scope>
    <source>
        <strain evidence="8 9">KCTC 12533</strain>
    </source>
</reference>
<dbReference type="Proteomes" id="UP000273500">
    <property type="component" value="Unassembled WGS sequence"/>
</dbReference>
<sequence>MLSNLCSASYSSLMKFRFSLFSVLLLSLVALLAACKKDDKTTPDYTAQDEATIQQYIKDKGLTGFVRDTSGVYVGITQPGTGPNAKDKQRLQVLYTGTTLDGTVFDSNTTTVGLPFVLGQSLVIPGWNKGFRYFNKGAKGILLIPSSQAYGTSGSGTTIGANAVLRFDVEVVDIK</sequence>
<evidence type="ECO:0000256" key="5">
    <source>
        <dbReference type="RuleBase" id="RU003915"/>
    </source>
</evidence>
<feature type="domain" description="PPIase FKBP-type" evidence="7">
    <location>
        <begin position="88"/>
        <end position="175"/>
    </location>
</feature>
<dbReference type="InterPro" id="IPR050689">
    <property type="entry name" value="FKBP-type_PPIase"/>
</dbReference>
<comment type="similarity">
    <text evidence="5">Belongs to the FKBP-type PPIase family.</text>
</comment>
<dbReference type="OrthoDB" id="9814548at2"/>
<evidence type="ECO:0000313" key="8">
    <source>
        <dbReference type="EMBL" id="RSK47306.1"/>
    </source>
</evidence>
<keyword evidence="9" id="KW-1185">Reference proteome</keyword>
<feature type="signal peptide" evidence="6">
    <location>
        <begin position="1"/>
        <end position="33"/>
    </location>
</feature>
<dbReference type="AlphaFoldDB" id="A0A428KLG8"/>
<evidence type="ECO:0000259" key="7">
    <source>
        <dbReference type="PROSITE" id="PS50059"/>
    </source>
</evidence>
<proteinExistence type="inferred from homology"/>
<protein>
    <recommendedName>
        <fullName evidence="5">Peptidyl-prolyl cis-trans isomerase</fullName>
        <ecNumber evidence="5">5.2.1.8</ecNumber>
    </recommendedName>
</protein>
<evidence type="ECO:0000256" key="2">
    <source>
        <dbReference type="ARBA" id="ARBA00023110"/>
    </source>
</evidence>